<evidence type="ECO:0000259" key="1">
    <source>
        <dbReference type="PROSITE" id="PS50035"/>
    </source>
</evidence>
<dbReference type="Pfam" id="PF13091">
    <property type="entry name" value="PLDc_2"/>
    <property type="match status" value="1"/>
</dbReference>
<dbReference type="PANTHER" id="PTHR21248:SF22">
    <property type="entry name" value="PHOSPHOLIPASE D"/>
    <property type="match status" value="1"/>
</dbReference>
<evidence type="ECO:0000313" key="2">
    <source>
        <dbReference type="EMBL" id="GIJ27012.1"/>
    </source>
</evidence>
<dbReference type="SMART" id="SM00155">
    <property type="entry name" value="PLDc"/>
    <property type="match status" value="2"/>
</dbReference>
<dbReference type="InterPro" id="IPR025202">
    <property type="entry name" value="PLD-like_dom"/>
</dbReference>
<proteinExistence type="predicted"/>
<protein>
    <recommendedName>
        <fullName evidence="1">PLD phosphodiesterase domain-containing protein</fullName>
    </recommendedName>
</protein>
<name>A0ABQ4JA16_9ACTN</name>
<dbReference type="InterPro" id="IPR001736">
    <property type="entry name" value="PLipase_D/transphosphatidylase"/>
</dbReference>
<comment type="caution">
    <text evidence="2">The sequence shown here is derived from an EMBL/GenBank/DDBJ whole genome shotgun (WGS) entry which is preliminary data.</text>
</comment>
<dbReference type="SUPFAM" id="SSF56024">
    <property type="entry name" value="Phospholipase D/nuclease"/>
    <property type="match status" value="2"/>
</dbReference>
<organism evidence="2 3">
    <name type="scientific">Micromonospora qiuiae</name>
    <dbReference type="NCBI Taxonomy" id="502268"/>
    <lineage>
        <taxon>Bacteria</taxon>
        <taxon>Bacillati</taxon>
        <taxon>Actinomycetota</taxon>
        <taxon>Actinomycetes</taxon>
        <taxon>Micromonosporales</taxon>
        <taxon>Micromonosporaceae</taxon>
        <taxon>Micromonospora</taxon>
    </lineage>
</organism>
<reference evidence="2 3" key="1">
    <citation type="submission" date="2021-01" db="EMBL/GenBank/DDBJ databases">
        <title>Whole genome shotgun sequence of Verrucosispora qiuiae NBRC 106684.</title>
        <authorList>
            <person name="Komaki H."/>
            <person name="Tamura T."/>
        </authorList>
    </citation>
    <scope>NUCLEOTIDE SEQUENCE [LARGE SCALE GENOMIC DNA]</scope>
    <source>
        <strain evidence="2 3">NBRC 106684</strain>
    </source>
</reference>
<dbReference type="EMBL" id="BOPC01000027">
    <property type="protein sequence ID" value="GIJ27012.1"/>
    <property type="molecule type" value="Genomic_DNA"/>
</dbReference>
<dbReference type="Proteomes" id="UP000653076">
    <property type="component" value="Unassembled WGS sequence"/>
</dbReference>
<feature type="domain" description="PLD phosphodiesterase" evidence="1">
    <location>
        <begin position="148"/>
        <end position="170"/>
    </location>
</feature>
<dbReference type="PANTHER" id="PTHR21248">
    <property type="entry name" value="CARDIOLIPIN SYNTHASE"/>
    <property type="match status" value="1"/>
</dbReference>
<evidence type="ECO:0000313" key="3">
    <source>
        <dbReference type="Proteomes" id="UP000653076"/>
    </source>
</evidence>
<accession>A0ABQ4JA16</accession>
<dbReference type="PROSITE" id="PS50035">
    <property type="entry name" value="PLD"/>
    <property type="match status" value="1"/>
</dbReference>
<keyword evidence="3" id="KW-1185">Reference proteome</keyword>
<dbReference type="RefSeq" id="WP_204034603.1">
    <property type="nucleotide sequence ID" value="NZ_BOPC01000027.1"/>
</dbReference>
<sequence length="515" mass="56528">MPEGAATPESLDLGAIAAPEGYFLLRDAPGQPFLGAPDTDPEYRHRFTYRGSVTSIRRTAIELIQAARHKIFLASFRIGDQELLDALFAAVDRLHGGVYVVTSWTEQSLRRDLSSVEDVDGIDVQAQKKRFDELTRRGIALRGHEGCHAKFLIVDDSVALVSSANLETSALVDTDRPATGENGVLVGNPAEVDRLARFFTRLWFAGCTWAALPGGEYALHRRAPAASPVVAPPLAAGPGVIWTYDGDDADGPHRERGILAALHDVIGRARQELLLATFSLVGIRERPELLLDPLRRAMTAYDLDVRLLVRGRNNVPEHRADTAALAELGVTIHGDSATHAKGVIADGRYGALFSANFDAVHGMFSGVEVGTRLDGRPVLAEARRYFRHAMEHANLSFASAPTQRELDEKLGARWRRRWPYGSRLTVSAADTDWRRLVDAAVTGPVLWEEDQELRLYVAHVVATLRPTHPARFALTVAESPRDAATRMRDWYAERPGSGTARSKRGCCPAVLARLH</sequence>
<gene>
    <name evidence="2" type="ORF">Vqi01_21740</name>
</gene>
<dbReference type="Gene3D" id="3.30.870.10">
    <property type="entry name" value="Endonuclease Chain A"/>
    <property type="match status" value="2"/>
</dbReference>